<dbReference type="Pfam" id="PF01202">
    <property type="entry name" value="SKI"/>
    <property type="match status" value="1"/>
</dbReference>
<dbReference type="AlphaFoldDB" id="A0A1C0A9J2"/>
<evidence type="ECO:0000256" key="3">
    <source>
        <dbReference type="ARBA" id="ARBA00022741"/>
    </source>
</evidence>
<reference evidence="9" key="1">
    <citation type="submission" date="2016-07" db="EMBL/GenBank/DDBJ databases">
        <authorList>
            <person name="Florea S."/>
            <person name="Webb J.S."/>
            <person name="Jaromczyk J."/>
            <person name="Schardl C.L."/>
        </authorList>
    </citation>
    <scope>NUCLEOTIDE SEQUENCE [LARGE SCALE GENOMIC DNA]</scope>
    <source>
        <strain evidence="9">Z6</strain>
    </source>
</reference>
<keyword evidence="7" id="KW-0460">Magnesium</keyword>
<keyword evidence="5 7" id="KW-0067">ATP-binding</keyword>
<evidence type="ECO:0000313" key="9">
    <source>
        <dbReference type="Proteomes" id="UP000093514"/>
    </source>
</evidence>
<dbReference type="PANTHER" id="PTHR21087:SF16">
    <property type="entry name" value="SHIKIMATE KINASE 1, CHLOROPLASTIC"/>
    <property type="match status" value="1"/>
</dbReference>
<dbReference type="GO" id="GO:0000287">
    <property type="term" value="F:magnesium ion binding"/>
    <property type="evidence" value="ECO:0007669"/>
    <property type="project" value="UniProtKB-UniRule"/>
</dbReference>
<dbReference type="InterPro" id="IPR027417">
    <property type="entry name" value="P-loop_NTPase"/>
</dbReference>
<keyword evidence="1 7" id="KW-0028">Amino-acid biosynthesis</keyword>
<comment type="subunit">
    <text evidence="7">Monomer.</text>
</comment>
<accession>A0A1C0A9J2</accession>
<dbReference type="HAMAP" id="MF_00109">
    <property type="entry name" value="Shikimate_kinase"/>
    <property type="match status" value="1"/>
</dbReference>
<feature type="binding site" evidence="7">
    <location>
        <position position="136"/>
    </location>
    <ligand>
        <name>substrate</name>
    </ligand>
</feature>
<feature type="binding site" evidence="7">
    <location>
        <begin position="10"/>
        <end position="15"/>
    </location>
    <ligand>
        <name>ATP</name>
        <dbReference type="ChEBI" id="CHEBI:30616"/>
    </ligand>
</feature>
<reference evidence="8 9" key="2">
    <citation type="submission" date="2016-08" db="EMBL/GenBank/DDBJ databases">
        <title>Orenia metallireducens sp. nov. strain Z6, a Novel Metal-reducing Firmicute from the Deep Subsurface.</title>
        <authorList>
            <person name="Maxim B.I."/>
            <person name="Kenneth K."/>
            <person name="Flynn T.M."/>
            <person name="Oloughlin E.J."/>
            <person name="Locke R.A."/>
            <person name="Weber J.R."/>
            <person name="Egan S.M."/>
            <person name="Mackie R.I."/>
            <person name="Cann I.K."/>
        </authorList>
    </citation>
    <scope>NUCLEOTIDE SEQUENCE [LARGE SCALE GENOMIC DNA]</scope>
    <source>
        <strain evidence="8 9">Z6</strain>
    </source>
</reference>
<comment type="similarity">
    <text evidence="7">Belongs to the shikimate kinase family.</text>
</comment>
<evidence type="ECO:0000256" key="1">
    <source>
        <dbReference type="ARBA" id="ARBA00022605"/>
    </source>
</evidence>
<dbReference type="SUPFAM" id="SSF52540">
    <property type="entry name" value="P-loop containing nucleoside triphosphate hydrolases"/>
    <property type="match status" value="1"/>
</dbReference>
<dbReference type="GO" id="GO:0005524">
    <property type="term" value="F:ATP binding"/>
    <property type="evidence" value="ECO:0007669"/>
    <property type="project" value="UniProtKB-UniRule"/>
</dbReference>
<dbReference type="GO" id="GO:0005829">
    <property type="term" value="C:cytosol"/>
    <property type="evidence" value="ECO:0007669"/>
    <property type="project" value="TreeGrafter"/>
</dbReference>
<comment type="catalytic activity">
    <reaction evidence="7">
        <text>shikimate + ATP = 3-phosphoshikimate + ADP + H(+)</text>
        <dbReference type="Rhea" id="RHEA:13121"/>
        <dbReference type="ChEBI" id="CHEBI:15378"/>
        <dbReference type="ChEBI" id="CHEBI:30616"/>
        <dbReference type="ChEBI" id="CHEBI:36208"/>
        <dbReference type="ChEBI" id="CHEBI:145989"/>
        <dbReference type="ChEBI" id="CHEBI:456216"/>
        <dbReference type="EC" id="2.7.1.71"/>
    </reaction>
</comment>
<keyword evidence="6 7" id="KW-0057">Aromatic amino acid biosynthesis</keyword>
<evidence type="ECO:0000256" key="5">
    <source>
        <dbReference type="ARBA" id="ARBA00022840"/>
    </source>
</evidence>
<evidence type="ECO:0000256" key="7">
    <source>
        <dbReference type="HAMAP-Rule" id="MF_00109"/>
    </source>
</evidence>
<keyword evidence="9" id="KW-1185">Reference proteome</keyword>
<feature type="binding site" evidence="7">
    <location>
        <position position="14"/>
    </location>
    <ligand>
        <name>Mg(2+)</name>
        <dbReference type="ChEBI" id="CHEBI:18420"/>
    </ligand>
</feature>
<dbReference type="GO" id="GO:0009073">
    <property type="term" value="P:aromatic amino acid family biosynthetic process"/>
    <property type="evidence" value="ECO:0007669"/>
    <property type="project" value="UniProtKB-KW"/>
</dbReference>
<keyword evidence="4 7" id="KW-0418">Kinase</keyword>
<feature type="binding site" evidence="7">
    <location>
        <position position="56"/>
    </location>
    <ligand>
        <name>substrate</name>
    </ligand>
</feature>
<feature type="binding site" evidence="7">
    <location>
        <position position="32"/>
    </location>
    <ligand>
        <name>substrate</name>
    </ligand>
</feature>
<dbReference type="GO" id="GO:0004765">
    <property type="term" value="F:shikimate kinase activity"/>
    <property type="evidence" value="ECO:0007669"/>
    <property type="project" value="UniProtKB-UniRule"/>
</dbReference>
<evidence type="ECO:0000256" key="6">
    <source>
        <dbReference type="ARBA" id="ARBA00023141"/>
    </source>
</evidence>
<dbReference type="InterPro" id="IPR031322">
    <property type="entry name" value="Shikimate/glucono_kinase"/>
</dbReference>
<sequence>MNISLIGFMGTGKTTVAKLLAERLDYCLVDLDEEIVKEESRSIPEIFAEDGEEYFRDVETKVTLNIAKGDKQVISTGGGVVLREQNIENLKSNGGVVVLLSATAETIFERVRDEGGRPLLEVEDPLARIKSMLAERAEKYNCTEYQIDTDKLSAEEVVEEIIKIVDSL</sequence>
<keyword evidence="3 7" id="KW-0547">Nucleotide-binding</keyword>
<comment type="caution">
    <text evidence="8">The sequence shown here is derived from an EMBL/GenBank/DDBJ whole genome shotgun (WGS) entry which is preliminary data.</text>
</comment>
<dbReference type="Proteomes" id="UP000093514">
    <property type="component" value="Unassembled WGS sequence"/>
</dbReference>
<comment type="function">
    <text evidence="7">Catalyzes the specific phosphorylation of the 3-hydroxyl group of shikimic acid using ATP as a cosubstrate.</text>
</comment>
<dbReference type="EMBL" id="LWDV01000008">
    <property type="protein sequence ID" value="OCL26933.1"/>
    <property type="molecule type" value="Genomic_DNA"/>
</dbReference>
<comment type="pathway">
    <text evidence="7">Metabolic intermediate biosynthesis; chorismate biosynthesis; chorismate from D-erythrose 4-phosphate and phosphoenolpyruvate: step 5/7.</text>
</comment>
<evidence type="ECO:0000256" key="4">
    <source>
        <dbReference type="ARBA" id="ARBA00022777"/>
    </source>
</evidence>
<dbReference type="InterPro" id="IPR000623">
    <property type="entry name" value="Shikimate_kinase/TSH1"/>
</dbReference>
<name>A0A1C0A9J2_9FIRM</name>
<proteinExistence type="inferred from homology"/>
<gene>
    <name evidence="7" type="primary">aroK</name>
    <name evidence="8" type="ORF">U472_05450</name>
</gene>
<comment type="subcellular location">
    <subcellularLocation>
        <location evidence="7">Cytoplasm</location>
    </subcellularLocation>
</comment>
<evidence type="ECO:0000313" key="8">
    <source>
        <dbReference type="EMBL" id="OCL26933.1"/>
    </source>
</evidence>
<feature type="binding site" evidence="7">
    <location>
        <position position="117"/>
    </location>
    <ligand>
        <name>ATP</name>
        <dbReference type="ChEBI" id="CHEBI:30616"/>
    </ligand>
</feature>
<comment type="cofactor">
    <cofactor evidence="7">
        <name>Mg(2+)</name>
        <dbReference type="ChEBI" id="CHEBI:18420"/>
    </cofactor>
    <text evidence="7">Binds 1 Mg(2+) ion per subunit.</text>
</comment>
<dbReference type="CDD" id="cd00464">
    <property type="entry name" value="SK"/>
    <property type="match status" value="1"/>
</dbReference>
<keyword evidence="2 7" id="KW-0808">Transferase</keyword>
<dbReference type="GO" id="GO:0008652">
    <property type="term" value="P:amino acid biosynthetic process"/>
    <property type="evidence" value="ECO:0007669"/>
    <property type="project" value="UniProtKB-KW"/>
</dbReference>
<dbReference type="PANTHER" id="PTHR21087">
    <property type="entry name" value="SHIKIMATE KINASE"/>
    <property type="match status" value="1"/>
</dbReference>
<evidence type="ECO:0000256" key="2">
    <source>
        <dbReference type="ARBA" id="ARBA00022679"/>
    </source>
</evidence>
<dbReference type="EC" id="2.7.1.71" evidence="7"/>
<protein>
    <recommendedName>
        <fullName evidence="7">Shikimate kinase</fullName>
        <shortName evidence="7">SK</shortName>
        <ecNumber evidence="7">2.7.1.71</ecNumber>
    </recommendedName>
</protein>
<dbReference type="GO" id="GO:0009423">
    <property type="term" value="P:chorismate biosynthetic process"/>
    <property type="evidence" value="ECO:0007669"/>
    <property type="project" value="UniProtKB-UniRule"/>
</dbReference>
<feature type="binding site" evidence="7">
    <location>
        <position position="78"/>
    </location>
    <ligand>
        <name>substrate</name>
    </ligand>
</feature>
<dbReference type="Gene3D" id="3.40.50.300">
    <property type="entry name" value="P-loop containing nucleotide triphosphate hydrolases"/>
    <property type="match status" value="1"/>
</dbReference>
<keyword evidence="7" id="KW-0479">Metal-binding</keyword>
<dbReference type="PRINTS" id="PR01100">
    <property type="entry name" value="SHIKIMTKNASE"/>
</dbReference>
<organism evidence="8 9">
    <name type="scientific">Orenia metallireducens</name>
    <dbReference type="NCBI Taxonomy" id="1413210"/>
    <lineage>
        <taxon>Bacteria</taxon>
        <taxon>Bacillati</taxon>
        <taxon>Bacillota</taxon>
        <taxon>Clostridia</taxon>
        <taxon>Halanaerobiales</taxon>
        <taxon>Halobacteroidaceae</taxon>
        <taxon>Orenia</taxon>
    </lineage>
</organism>
<keyword evidence="7" id="KW-0963">Cytoplasm</keyword>
<dbReference type="OrthoDB" id="9800332at2"/>
<dbReference type="UniPathway" id="UPA00053">
    <property type="reaction ID" value="UER00088"/>
</dbReference>
<comment type="caution">
    <text evidence="7">Lacks conserved residue(s) required for the propagation of feature annotation.</text>
</comment>
<dbReference type="RefSeq" id="WP_068716322.1">
    <property type="nucleotide sequence ID" value="NZ_LWDV01000008.1"/>
</dbReference>